<accession>A0A1B7TFL8</accession>
<name>A0A1B7TFL8_9ASCO</name>
<gene>
    <name evidence="1" type="ORF">HANVADRAFT_23178</name>
</gene>
<dbReference type="Pfam" id="PF00833">
    <property type="entry name" value="Ribosomal_S17e"/>
    <property type="match status" value="1"/>
</dbReference>
<comment type="caution">
    <text evidence="1">The sequence shown here is derived from an EMBL/GenBank/DDBJ whole genome shotgun (WGS) entry which is preliminary data.</text>
</comment>
<dbReference type="EMBL" id="LXPE01000008">
    <property type="protein sequence ID" value="OBA27537.1"/>
    <property type="molecule type" value="Genomic_DNA"/>
</dbReference>
<dbReference type="OrthoDB" id="1727351at2759"/>
<feature type="non-terminal residue" evidence="1">
    <location>
        <position position="1"/>
    </location>
</feature>
<dbReference type="Proteomes" id="UP000092321">
    <property type="component" value="Unassembled WGS sequence"/>
</dbReference>
<organism evidence="1 2">
    <name type="scientific">Hanseniaspora valbyensis NRRL Y-1626</name>
    <dbReference type="NCBI Taxonomy" id="766949"/>
    <lineage>
        <taxon>Eukaryota</taxon>
        <taxon>Fungi</taxon>
        <taxon>Dikarya</taxon>
        <taxon>Ascomycota</taxon>
        <taxon>Saccharomycotina</taxon>
        <taxon>Saccharomycetes</taxon>
        <taxon>Saccharomycodales</taxon>
        <taxon>Saccharomycodaceae</taxon>
        <taxon>Hanseniaspora</taxon>
    </lineage>
</organism>
<reference evidence="2" key="1">
    <citation type="journal article" date="2016" name="Proc. Natl. Acad. Sci. U.S.A.">
        <title>Comparative genomics of biotechnologically important yeasts.</title>
        <authorList>
            <person name="Riley R."/>
            <person name="Haridas S."/>
            <person name="Wolfe K.H."/>
            <person name="Lopes M.R."/>
            <person name="Hittinger C.T."/>
            <person name="Goeker M."/>
            <person name="Salamov A.A."/>
            <person name="Wisecaver J.H."/>
            <person name="Long T.M."/>
            <person name="Calvey C.H."/>
            <person name="Aerts A.L."/>
            <person name="Barry K.W."/>
            <person name="Choi C."/>
            <person name="Clum A."/>
            <person name="Coughlan A.Y."/>
            <person name="Deshpande S."/>
            <person name="Douglass A.P."/>
            <person name="Hanson S.J."/>
            <person name="Klenk H.-P."/>
            <person name="LaButti K.M."/>
            <person name="Lapidus A."/>
            <person name="Lindquist E.A."/>
            <person name="Lipzen A.M."/>
            <person name="Meier-Kolthoff J.P."/>
            <person name="Ohm R.A."/>
            <person name="Otillar R.P."/>
            <person name="Pangilinan J.L."/>
            <person name="Peng Y."/>
            <person name="Rokas A."/>
            <person name="Rosa C.A."/>
            <person name="Scheuner C."/>
            <person name="Sibirny A.A."/>
            <person name="Slot J.C."/>
            <person name="Stielow J.B."/>
            <person name="Sun H."/>
            <person name="Kurtzman C.P."/>
            <person name="Blackwell M."/>
            <person name="Grigoriev I.V."/>
            <person name="Jeffries T.W."/>
        </authorList>
    </citation>
    <scope>NUCLEOTIDE SEQUENCE [LARGE SCALE GENOMIC DNA]</scope>
    <source>
        <strain evidence="2">NRRL Y-1626</strain>
    </source>
</reference>
<evidence type="ECO:0000313" key="1">
    <source>
        <dbReference type="EMBL" id="OBA27537.1"/>
    </source>
</evidence>
<dbReference type="InterPro" id="IPR001210">
    <property type="entry name" value="Ribosomal_eS17"/>
</dbReference>
<dbReference type="GO" id="GO:0003735">
    <property type="term" value="F:structural constituent of ribosome"/>
    <property type="evidence" value="ECO:0007669"/>
    <property type="project" value="InterPro"/>
</dbReference>
<protein>
    <submittedName>
        <fullName evidence="1">YDR447Cp-like protein</fullName>
    </submittedName>
</protein>
<dbReference type="GO" id="GO:0006412">
    <property type="term" value="P:translation"/>
    <property type="evidence" value="ECO:0007669"/>
    <property type="project" value="InterPro"/>
</dbReference>
<sequence>VSLQVARRRKRRKDQYVPEISELDLKRSNGVINVDRQTEDMIKSLGLKLPISVTNISANRKFRKRA</sequence>
<keyword evidence="2" id="KW-1185">Reference proteome</keyword>
<evidence type="ECO:0000313" key="2">
    <source>
        <dbReference type="Proteomes" id="UP000092321"/>
    </source>
</evidence>
<dbReference type="AlphaFoldDB" id="A0A1B7TFL8"/>
<dbReference type="GO" id="GO:0005840">
    <property type="term" value="C:ribosome"/>
    <property type="evidence" value="ECO:0007669"/>
    <property type="project" value="InterPro"/>
</dbReference>
<proteinExistence type="predicted"/>